<feature type="transmembrane region" description="Helical" evidence="1">
    <location>
        <begin position="166"/>
        <end position="186"/>
    </location>
</feature>
<reference evidence="2 3" key="1">
    <citation type="submission" date="2021-01" db="EMBL/GenBank/DDBJ databases">
        <title>Whole genome shotgun sequence of Actinoplanes couchii NBRC 106145.</title>
        <authorList>
            <person name="Komaki H."/>
            <person name="Tamura T."/>
        </authorList>
    </citation>
    <scope>NUCLEOTIDE SEQUENCE [LARGE SCALE GENOMIC DNA]</scope>
    <source>
        <strain evidence="2 3">NBRC 106145</strain>
    </source>
</reference>
<keyword evidence="1" id="KW-0812">Transmembrane</keyword>
<dbReference type="Pfam" id="PF19590">
    <property type="entry name" value="TrbL_3"/>
    <property type="match status" value="1"/>
</dbReference>
<accession>A0ABQ3XRK6</accession>
<sequence length="297" mass="31720">MPDWLYDGLIKWLAERVVDMLGALMSLLSDTLFRSPDVTVFPQVQQLAGRSLAVVNAVYVLAVVTAGVLQMIYGTLQIRYQVKDLLPRLVVGLIAANFGLVLCQQLIEVANALSVALAGEAASGPQVVQWVQQRLLIAMVNPAAGILAVVLALLIVVMIYQLLVGLFLRIAVLIVVAGVAPVALACHGLPQTQPVAALWWRSLLGCLCVPGLQAAFFSTGVGLLLGPVYSLPHLLGLTTSVGLEVVHLFAVLCLLVVTIRIPRMVARYVTQPRPDGSAAVLVRAAAMQVVMRRAGLR</sequence>
<evidence type="ECO:0000313" key="3">
    <source>
        <dbReference type="Proteomes" id="UP000612282"/>
    </source>
</evidence>
<dbReference type="EMBL" id="BOMG01000120">
    <property type="protein sequence ID" value="GID61151.1"/>
    <property type="molecule type" value="Genomic_DNA"/>
</dbReference>
<evidence type="ECO:0000313" key="2">
    <source>
        <dbReference type="EMBL" id="GID61151.1"/>
    </source>
</evidence>
<keyword evidence="3" id="KW-1185">Reference proteome</keyword>
<keyword evidence="1" id="KW-0472">Membrane</keyword>
<dbReference type="InterPro" id="IPR045782">
    <property type="entry name" value="TrbL_3"/>
</dbReference>
<proteinExistence type="predicted"/>
<feature type="transmembrane region" description="Helical" evidence="1">
    <location>
        <begin position="135"/>
        <end position="160"/>
    </location>
</feature>
<dbReference type="RefSeq" id="WP_203808852.1">
    <property type="nucleotide sequence ID" value="NZ_BAAAQE010000050.1"/>
</dbReference>
<name>A0ABQ3XRK6_9ACTN</name>
<gene>
    <name evidence="2" type="ORF">Aco03nite_095550</name>
</gene>
<feature type="transmembrane region" description="Helical" evidence="1">
    <location>
        <begin position="53"/>
        <end position="73"/>
    </location>
</feature>
<protein>
    <recommendedName>
        <fullName evidence="4">TrbL/VirB6 plasmid conjugal transfer protein</fullName>
    </recommendedName>
</protein>
<dbReference type="Proteomes" id="UP000612282">
    <property type="component" value="Unassembled WGS sequence"/>
</dbReference>
<evidence type="ECO:0000256" key="1">
    <source>
        <dbReference type="SAM" id="Phobius"/>
    </source>
</evidence>
<evidence type="ECO:0008006" key="4">
    <source>
        <dbReference type="Google" id="ProtNLM"/>
    </source>
</evidence>
<comment type="caution">
    <text evidence="2">The sequence shown here is derived from an EMBL/GenBank/DDBJ whole genome shotgun (WGS) entry which is preliminary data.</text>
</comment>
<feature type="transmembrane region" description="Helical" evidence="1">
    <location>
        <begin position="198"/>
        <end position="225"/>
    </location>
</feature>
<organism evidence="2 3">
    <name type="scientific">Actinoplanes couchii</name>
    <dbReference type="NCBI Taxonomy" id="403638"/>
    <lineage>
        <taxon>Bacteria</taxon>
        <taxon>Bacillati</taxon>
        <taxon>Actinomycetota</taxon>
        <taxon>Actinomycetes</taxon>
        <taxon>Micromonosporales</taxon>
        <taxon>Micromonosporaceae</taxon>
        <taxon>Actinoplanes</taxon>
    </lineage>
</organism>
<feature type="transmembrane region" description="Helical" evidence="1">
    <location>
        <begin position="237"/>
        <end position="257"/>
    </location>
</feature>
<keyword evidence="1" id="KW-1133">Transmembrane helix</keyword>